<keyword evidence="3" id="KW-1185">Reference proteome</keyword>
<sequence>MTYDTVLIERIVAEVIGRLRPETEPTRPTRPGLLLVYPGEFESQAVAVVEKELQAGWNVYHAQVDEMEHVSLHRDVKRLVFLQTDQDLLMRGALGLTGTVASQLLAEGLLRGIPALLVPCSSLKWLLDVRAGEAVLPPAAKRYRQHIRTHAAELGTFGATLGSMADVLALADASVEEEIAGAGIEGRAPRPERAAVFEGKVLTQNDVQQAKERVLYVSPSTVVTPLARDAARTNGVTIQVNER</sequence>
<accession>A0A0D1WJE7</accession>
<reference evidence="1 3" key="1">
    <citation type="submission" date="2015-07" db="EMBL/GenBank/DDBJ databases">
        <title>Fjat-14205 dsm 2895.</title>
        <authorList>
            <person name="Liu B."/>
            <person name="Wang J."/>
            <person name="Zhu Y."/>
            <person name="Liu G."/>
            <person name="Chen Q."/>
            <person name="Chen Z."/>
            <person name="Lan J."/>
            <person name="Che J."/>
            <person name="Ge C."/>
            <person name="Shi H."/>
            <person name="Pan Z."/>
            <person name="Liu X."/>
        </authorList>
    </citation>
    <scope>NUCLEOTIDE SEQUENCE [LARGE SCALE GENOMIC DNA]</scope>
    <source>
        <strain evidence="1 3">DSM 2895</strain>
    </source>
</reference>
<evidence type="ECO:0000313" key="1">
    <source>
        <dbReference type="EMBL" id="KON96394.1"/>
    </source>
</evidence>
<evidence type="ECO:0000313" key="2">
    <source>
        <dbReference type="EMBL" id="SDI22130.1"/>
    </source>
</evidence>
<evidence type="ECO:0008006" key="5">
    <source>
        <dbReference type="Google" id="ProtNLM"/>
    </source>
</evidence>
<organism evidence="1 3">
    <name type="scientific">Aneurinibacillus migulanus</name>
    <name type="common">Bacillus migulanus</name>
    <dbReference type="NCBI Taxonomy" id="47500"/>
    <lineage>
        <taxon>Bacteria</taxon>
        <taxon>Bacillati</taxon>
        <taxon>Bacillota</taxon>
        <taxon>Bacilli</taxon>
        <taxon>Bacillales</taxon>
        <taxon>Paenibacillaceae</taxon>
        <taxon>Aneurinibacillus group</taxon>
        <taxon>Aneurinibacillus</taxon>
    </lineage>
</organism>
<reference evidence="2 4" key="2">
    <citation type="submission" date="2016-10" db="EMBL/GenBank/DDBJ databases">
        <authorList>
            <person name="de Groot N.N."/>
        </authorList>
    </citation>
    <scope>NUCLEOTIDE SEQUENCE [LARGE SCALE GENOMIC DNA]</scope>
    <source>
        <strain evidence="2 4">DSM 2895</strain>
    </source>
</reference>
<gene>
    <name evidence="1" type="ORF">AF333_13830</name>
    <name evidence="2" type="ORF">SAMN04487909_102168</name>
</gene>
<protein>
    <recommendedName>
        <fullName evidence="5">Ethanolamine utilization protein</fullName>
    </recommendedName>
</protein>
<name>A0A0D1WJE7_ANEMI</name>
<dbReference type="RefSeq" id="WP_043064077.1">
    <property type="nucleotide sequence ID" value="NZ_BJOA01000010.1"/>
</dbReference>
<dbReference type="Proteomes" id="UP000182836">
    <property type="component" value="Unassembled WGS sequence"/>
</dbReference>
<evidence type="ECO:0000313" key="4">
    <source>
        <dbReference type="Proteomes" id="UP000182836"/>
    </source>
</evidence>
<dbReference type="Proteomes" id="UP000037269">
    <property type="component" value="Unassembled WGS sequence"/>
</dbReference>
<dbReference type="EMBL" id="FNED01000002">
    <property type="protein sequence ID" value="SDI22130.1"/>
    <property type="molecule type" value="Genomic_DNA"/>
</dbReference>
<dbReference type="EMBL" id="LGUG01000004">
    <property type="protein sequence ID" value="KON96394.1"/>
    <property type="molecule type" value="Genomic_DNA"/>
</dbReference>
<dbReference type="GeneID" id="42306252"/>
<dbReference type="PATRIC" id="fig|47500.8.peg.1541"/>
<dbReference type="STRING" id="47500.AF333_13830"/>
<dbReference type="OrthoDB" id="1706434at2"/>
<dbReference type="AlphaFoldDB" id="A0A0D1WJE7"/>
<proteinExistence type="predicted"/>
<evidence type="ECO:0000313" key="3">
    <source>
        <dbReference type="Proteomes" id="UP000037269"/>
    </source>
</evidence>